<dbReference type="Proteomes" id="UP000682733">
    <property type="component" value="Unassembled WGS sequence"/>
</dbReference>
<evidence type="ECO:0000313" key="3">
    <source>
        <dbReference type="EMBL" id="CAF1023601.1"/>
    </source>
</evidence>
<dbReference type="InterPro" id="IPR038725">
    <property type="entry name" value="YdaG_split_barrel_FMN-bd"/>
</dbReference>
<dbReference type="PANTHER" id="PTHR34818:SF1">
    <property type="entry name" value="PROTEIN BLI-3"/>
    <property type="match status" value="1"/>
</dbReference>
<reference evidence="3" key="1">
    <citation type="submission" date="2021-02" db="EMBL/GenBank/DDBJ databases">
        <authorList>
            <person name="Nowell W R."/>
        </authorList>
    </citation>
    <scope>NUCLEOTIDE SEQUENCE</scope>
</reference>
<dbReference type="Gene3D" id="2.30.110.10">
    <property type="entry name" value="Electron Transport, Fmn-binding Protein, Chain A"/>
    <property type="match status" value="1"/>
</dbReference>
<evidence type="ECO:0000313" key="6">
    <source>
        <dbReference type="Proteomes" id="UP000663829"/>
    </source>
</evidence>
<evidence type="ECO:0000259" key="1">
    <source>
        <dbReference type="Pfam" id="PF16242"/>
    </source>
</evidence>
<proteinExistence type="predicted"/>
<name>A0A814IHM3_9BILA</name>
<dbReference type="EMBL" id="CAJNOK010005663">
    <property type="protein sequence ID" value="CAF0980339.1"/>
    <property type="molecule type" value="Genomic_DNA"/>
</dbReference>
<dbReference type="Proteomes" id="UP000681722">
    <property type="component" value="Unassembled WGS sequence"/>
</dbReference>
<dbReference type="InterPro" id="IPR052917">
    <property type="entry name" value="Stress-Dev_Protein"/>
</dbReference>
<dbReference type="SUPFAM" id="SSF50475">
    <property type="entry name" value="FMN-binding split barrel"/>
    <property type="match status" value="1"/>
</dbReference>
<dbReference type="EMBL" id="CAJOBA010005670">
    <property type="protein sequence ID" value="CAF3750965.1"/>
    <property type="molecule type" value="Genomic_DNA"/>
</dbReference>
<keyword evidence="6" id="KW-1185">Reference proteome</keyword>
<dbReference type="Pfam" id="PF16242">
    <property type="entry name" value="Pyrid_ox_like"/>
    <property type="match status" value="1"/>
</dbReference>
<comment type="caution">
    <text evidence="3">The sequence shown here is derived from an EMBL/GenBank/DDBJ whole genome shotgun (WGS) entry which is preliminary data.</text>
</comment>
<evidence type="ECO:0000313" key="4">
    <source>
        <dbReference type="EMBL" id="CAF3750965.1"/>
    </source>
</evidence>
<dbReference type="Proteomes" id="UP000677228">
    <property type="component" value="Unassembled WGS sequence"/>
</dbReference>
<evidence type="ECO:0000313" key="2">
    <source>
        <dbReference type="EMBL" id="CAF0980339.1"/>
    </source>
</evidence>
<evidence type="ECO:0000313" key="5">
    <source>
        <dbReference type="EMBL" id="CAF3794880.1"/>
    </source>
</evidence>
<accession>A0A814IHM3</accession>
<protein>
    <recommendedName>
        <fullName evidence="1">General stress protein FMN-binding split barrel domain-containing protein</fullName>
    </recommendedName>
</protein>
<dbReference type="EMBL" id="CAJOBC010003662">
    <property type="protein sequence ID" value="CAF3794880.1"/>
    <property type="molecule type" value="Genomic_DNA"/>
</dbReference>
<dbReference type="EMBL" id="CAJNOQ010003662">
    <property type="protein sequence ID" value="CAF1023601.1"/>
    <property type="molecule type" value="Genomic_DNA"/>
</dbReference>
<sequence length="191" mass="21668">MNHLMKSVLRPVIRQNLACISSTTSSSTTNENTKRMFDMVKNIKFGMLTTIEDDNSLRSRPMASKQADQFDGTLWFFTNKSSHKVDEMKKNIGRVNVSYSDISKQNYVSLSGRADIIEDKNKMKSLWTPYLKAFFPKGLDDDDLALLKITVDYAEYWDGPSNKMTQAYGMIKAYVTGDASSMGENKKVNVQ</sequence>
<dbReference type="AlphaFoldDB" id="A0A814IHM3"/>
<feature type="domain" description="General stress protein FMN-binding split barrel" evidence="1">
    <location>
        <begin position="32"/>
        <end position="178"/>
    </location>
</feature>
<gene>
    <name evidence="3" type="ORF">GPM918_LOCUS14911</name>
    <name evidence="2" type="ORF">OVA965_LOCUS13550</name>
    <name evidence="5" type="ORF">SRO942_LOCUS14911</name>
    <name evidence="4" type="ORF">TMI583_LOCUS13553</name>
</gene>
<dbReference type="OrthoDB" id="434253at2759"/>
<organism evidence="3 6">
    <name type="scientific">Didymodactylos carnosus</name>
    <dbReference type="NCBI Taxonomy" id="1234261"/>
    <lineage>
        <taxon>Eukaryota</taxon>
        <taxon>Metazoa</taxon>
        <taxon>Spiralia</taxon>
        <taxon>Gnathifera</taxon>
        <taxon>Rotifera</taxon>
        <taxon>Eurotatoria</taxon>
        <taxon>Bdelloidea</taxon>
        <taxon>Philodinida</taxon>
        <taxon>Philodinidae</taxon>
        <taxon>Didymodactylos</taxon>
    </lineage>
</organism>
<dbReference type="PANTHER" id="PTHR34818">
    <property type="entry name" value="PROTEIN BLI-3"/>
    <property type="match status" value="1"/>
</dbReference>
<dbReference type="InterPro" id="IPR012349">
    <property type="entry name" value="Split_barrel_FMN-bd"/>
</dbReference>
<dbReference type="Proteomes" id="UP000663829">
    <property type="component" value="Unassembled WGS sequence"/>
</dbReference>